<evidence type="ECO:0000313" key="4">
    <source>
        <dbReference type="EMBL" id="CRO17349.1"/>
    </source>
</evidence>
<dbReference type="Gene3D" id="1.10.530.40">
    <property type="match status" value="1"/>
</dbReference>
<dbReference type="EMBL" id="CVVU01000040">
    <property type="protein sequence ID" value="CRO17349.1"/>
    <property type="molecule type" value="Genomic_DNA"/>
</dbReference>
<accession>A0A9P1R3A3</accession>
<dbReference type="InterPro" id="IPR023347">
    <property type="entry name" value="Lysozyme_dom_sf"/>
</dbReference>
<dbReference type="RefSeq" id="WP_003144160.1">
    <property type="nucleotide sequence ID" value="NZ_CAADLZ010000809.1"/>
</dbReference>
<dbReference type="GO" id="GO:0042742">
    <property type="term" value="P:defense response to bacterium"/>
    <property type="evidence" value="ECO:0007669"/>
    <property type="project" value="UniProtKB-KW"/>
</dbReference>
<dbReference type="SUPFAM" id="SSF53955">
    <property type="entry name" value="Lysozyme-like"/>
    <property type="match status" value="1"/>
</dbReference>
<evidence type="ECO:0000256" key="2">
    <source>
        <dbReference type="ARBA" id="ARBA00022638"/>
    </source>
</evidence>
<evidence type="ECO:0000259" key="3">
    <source>
        <dbReference type="Pfam" id="PF16754"/>
    </source>
</evidence>
<dbReference type="Proteomes" id="UP000045039">
    <property type="component" value="Unassembled WGS sequence"/>
</dbReference>
<dbReference type="GO" id="GO:0003796">
    <property type="term" value="F:lysozyme activity"/>
    <property type="evidence" value="ECO:0007669"/>
    <property type="project" value="InterPro"/>
</dbReference>
<name>A0A9P1R3A3_PSEAI</name>
<dbReference type="AlphaFoldDB" id="A0A9P1R3A3"/>
<protein>
    <recommendedName>
        <fullName evidence="3">Pesticin C-terminal domain-containing protein</fullName>
    </recommendedName>
</protein>
<keyword evidence="1" id="KW-0929">Antimicrobial</keyword>
<dbReference type="InterPro" id="IPR031922">
    <property type="entry name" value="Pesticin_C"/>
</dbReference>
<gene>
    <name evidence="4" type="ORF">PAERUG_P19_London_7_VIM_2_05_10_00974</name>
</gene>
<reference evidence="5" key="1">
    <citation type="submission" date="2015-06" db="EMBL/GenBank/DDBJ databases">
        <authorList>
            <person name="Radhakrishnan Rajesh"/>
            <person name="Underwood Anthony"/>
            <person name="Al-Shahib Ali"/>
        </authorList>
    </citation>
    <scope>NUCLEOTIDE SEQUENCE [LARGE SCALE GENOMIC DNA]</scope>
    <source>
        <strain evidence="5">P19_London_7_VIM_2_05_10</strain>
    </source>
</reference>
<keyword evidence="2" id="KW-0081">Bacteriolytic enzyme</keyword>
<dbReference type="GO" id="GO:0031640">
    <property type="term" value="P:killing of cells of another organism"/>
    <property type="evidence" value="ECO:0007669"/>
    <property type="project" value="UniProtKB-KW"/>
</dbReference>
<evidence type="ECO:0000256" key="1">
    <source>
        <dbReference type="ARBA" id="ARBA00022529"/>
    </source>
</evidence>
<dbReference type="InterPro" id="IPR023346">
    <property type="entry name" value="Lysozyme-like_dom_sf"/>
</dbReference>
<sequence length="339" mass="37783">MDRELDQPLQRNLERLYNYLENPEREEAQRVLLAAEPEPIRITHGIPDLYTDWLSSPSYSAQGGLTGQLTQVISQTAGRPVLVFDDYFKVHEVTIRTVAETGGANSISVSDLQVQLNQQINTFIQDRIDGDKADKVSRLQSNISYLIEMGINIDFTARHELPPGGRGNRATIPTSDPNGESGVTIGYGFDVGQHDESGIQALNIAESTRKKIRPALGLKGANTATFQALAQLIPVLTDEDGLSLFTAKMIKVTDRMKVKFQQWSTLPPAVKTIVTDLYYHYGEYSSFPNFETAISQSDWPAAIRELRNWNGTPNSTDPSDGIARRLNNRADYLQRSLEL</sequence>
<evidence type="ECO:0000313" key="5">
    <source>
        <dbReference type="Proteomes" id="UP000045039"/>
    </source>
</evidence>
<comment type="caution">
    <text evidence="4">The sequence shown here is derived from an EMBL/GenBank/DDBJ whole genome shotgun (WGS) entry which is preliminary data.</text>
</comment>
<feature type="domain" description="Pesticin C-terminal" evidence="3">
    <location>
        <begin position="168"/>
        <end position="299"/>
    </location>
</feature>
<dbReference type="Pfam" id="PF16754">
    <property type="entry name" value="Pesticin"/>
    <property type="match status" value="1"/>
</dbReference>
<dbReference type="CDD" id="cd16902">
    <property type="entry name" value="pesticin_lyz"/>
    <property type="match status" value="1"/>
</dbReference>
<organism evidence="4 5">
    <name type="scientific">Pseudomonas aeruginosa</name>
    <dbReference type="NCBI Taxonomy" id="287"/>
    <lineage>
        <taxon>Bacteria</taxon>
        <taxon>Pseudomonadati</taxon>
        <taxon>Pseudomonadota</taxon>
        <taxon>Gammaproteobacteria</taxon>
        <taxon>Pseudomonadales</taxon>
        <taxon>Pseudomonadaceae</taxon>
        <taxon>Pseudomonas</taxon>
    </lineage>
</organism>
<proteinExistence type="predicted"/>